<name>H3NQI4_9FIRM</name>
<dbReference type="AlphaFoldDB" id="H3NQI4"/>
<dbReference type="EMBL" id="AGEI01000029">
    <property type="protein sequence ID" value="EHR32314.1"/>
    <property type="molecule type" value="Genomic_DNA"/>
</dbReference>
<protein>
    <recommendedName>
        <fullName evidence="1">AbiEi antitoxin N-terminal domain-containing protein</fullName>
    </recommendedName>
</protein>
<keyword evidence="3" id="KW-1185">Reference proteome</keyword>
<dbReference type="Pfam" id="PF13338">
    <property type="entry name" value="AbiEi_4"/>
    <property type="match status" value="1"/>
</dbReference>
<dbReference type="HOGENOM" id="CLU_089333_1_2_9"/>
<dbReference type="InterPro" id="IPR025159">
    <property type="entry name" value="AbiEi_N"/>
</dbReference>
<evidence type="ECO:0000313" key="2">
    <source>
        <dbReference type="EMBL" id="EHR32314.1"/>
    </source>
</evidence>
<dbReference type="STRING" id="883114.HMPREF9709_01595"/>
<dbReference type="OrthoDB" id="9801429at2"/>
<dbReference type="PATRIC" id="fig|883114.3.peg.1592"/>
<dbReference type="eggNOG" id="COG5340">
    <property type="taxonomic scope" value="Bacteria"/>
</dbReference>
<evidence type="ECO:0000313" key="3">
    <source>
        <dbReference type="Proteomes" id="UP000004191"/>
    </source>
</evidence>
<reference evidence="2 3" key="1">
    <citation type="submission" date="2012-01" db="EMBL/GenBank/DDBJ databases">
        <title>The Genome Sequence of Helcococcus kunzii ATCC 51366.</title>
        <authorList>
            <consortium name="The Broad Institute Genome Sequencing Platform"/>
            <person name="Earl A."/>
            <person name="Ward D."/>
            <person name="Feldgarden M."/>
            <person name="Gevers D."/>
            <person name="Huys G."/>
            <person name="Young S.K."/>
            <person name="Zeng Q."/>
            <person name="Gargeya S."/>
            <person name="Fitzgerald M."/>
            <person name="Haas B."/>
            <person name="Abouelleil A."/>
            <person name="Alvarado L."/>
            <person name="Arachchi H.M."/>
            <person name="Berlin A."/>
            <person name="Chapman S.B."/>
            <person name="Gearin G."/>
            <person name="Goldberg J."/>
            <person name="Griggs A."/>
            <person name="Gujja S."/>
            <person name="Hansen M."/>
            <person name="Heiman D."/>
            <person name="Howarth C."/>
            <person name="Larimer J."/>
            <person name="Lui A."/>
            <person name="MacDonald P.J.P."/>
            <person name="McCowen C."/>
            <person name="Montmayeur A."/>
            <person name="Murphy C."/>
            <person name="Neiman D."/>
            <person name="Pearson M."/>
            <person name="Priest M."/>
            <person name="Roberts A."/>
            <person name="Saif S."/>
            <person name="Shea T."/>
            <person name="Sisk P."/>
            <person name="Stolte C."/>
            <person name="Sykes S."/>
            <person name="Wortman J."/>
            <person name="Nusbaum C."/>
            <person name="Birren B."/>
        </authorList>
    </citation>
    <scope>NUCLEOTIDE SEQUENCE [LARGE SCALE GENOMIC DNA]</scope>
    <source>
        <strain evidence="2 3">ATCC 51366</strain>
    </source>
</reference>
<sequence length="199" mass="23429">MKDEKYLLEEIANDNGLIYVKEAEANGIDRFRLSYLAKENKIDRLKHGVYSLKDEIVDEYVLIQSNSKRIIFSYDTALYFHDLSDRVPSHIHISVPQGYNASRLKQRHDNLDIHYVNKDTFKLGIEKRKSPLGGEIIIYDVERTVCDIVKSREKIDPQAFIGAIKRYFSNKNINYRKLIKYAQELKIEKEIRNYLDVLL</sequence>
<organism evidence="2 3">
    <name type="scientific">Helcococcus kunzii ATCC 51366</name>
    <dbReference type="NCBI Taxonomy" id="883114"/>
    <lineage>
        <taxon>Bacteria</taxon>
        <taxon>Bacillati</taxon>
        <taxon>Bacillota</taxon>
        <taxon>Tissierellia</taxon>
        <taxon>Tissierellales</taxon>
        <taxon>Peptoniphilaceae</taxon>
        <taxon>Helcococcus</taxon>
    </lineage>
</organism>
<evidence type="ECO:0000259" key="1">
    <source>
        <dbReference type="Pfam" id="PF13338"/>
    </source>
</evidence>
<proteinExistence type="predicted"/>
<gene>
    <name evidence="2" type="ORF">HMPREF9709_01595</name>
</gene>
<comment type="caution">
    <text evidence="2">The sequence shown here is derived from an EMBL/GenBank/DDBJ whole genome shotgun (WGS) entry which is preliminary data.</text>
</comment>
<accession>H3NQI4</accession>
<feature type="domain" description="AbiEi antitoxin N-terminal" evidence="1">
    <location>
        <begin position="7"/>
        <end position="52"/>
    </location>
</feature>
<dbReference type="RefSeq" id="WP_005399110.1">
    <property type="nucleotide sequence ID" value="NZ_JH601088.1"/>
</dbReference>
<dbReference type="Proteomes" id="UP000004191">
    <property type="component" value="Unassembled WGS sequence"/>
</dbReference>
<dbReference type="GeneID" id="96999537"/>